<evidence type="ECO:0000256" key="1">
    <source>
        <dbReference type="SAM" id="SignalP"/>
    </source>
</evidence>
<dbReference type="RefSeq" id="WP_062697008.1">
    <property type="nucleotide sequence ID" value="NZ_LJOD01000002.1"/>
</dbReference>
<comment type="caution">
    <text evidence="2">The sequence shown here is derived from an EMBL/GenBank/DDBJ whole genome shotgun (WGS) entry which is preliminary data.</text>
</comment>
<dbReference type="OrthoDB" id="1270777at2"/>
<keyword evidence="1" id="KW-0732">Signal</keyword>
<dbReference type="PATRIC" id="fig|253.9.peg.2337"/>
<name>A0A0N0IXJ2_CHRID</name>
<organism evidence="2 3">
    <name type="scientific">Chryseobacterium indologenes</name>
    <name type="common">Flavobacterium indologenes</name>
    <dbReference type="NCBI Taxonomy" id="253"/>
    <lineage>
        <taxon>Bacteria</taxon>
        <taxon>Pseudomonadati</taxon>
        <taxon>Bacteroidota</taxon>
        <taxon>Flavobacteriia</taxon>
        <taxon>Flavobacteriales</taxon>
        <taxon>Weeksellaceae</taxon>
        <taxon>Chryseobacterium group</taxon>
        <taxon>Chryseobacterium</taxon>
    </lineage>
</organism>
<gene>
    <name evidence="2" type="ORF">AOB46_05175</name>
</gene>
<feature type="signal peptide" evidence="1">
    <location>
        <begin position="1"/>
        <end position="21"/>
    </location>
</feature>
<reference evidence="2 3" key="1">
    <citation type="journal article" date="2015" name="Genom Data">
        <title>Draft genome sequence of a multidrug-resistant Chryseobacterium indologenes isolate from Malaysia.</title>
        <authorList>
            <person name="Yu C.Y."/>
            <person name="Ang G.Y."/>
            <person name="Cheng H.J."/>
            <person name="Cheong Y.M."/>
            <person name="Yin W.F."/>
            <person name="Chan K.G."/>
        </authorList>
    </citation>
    <scope>NUCLEOTIDE SEQUENCE [LARGE SCALE GENOMIC DNA]</scope>
    <source>
        <strain evidence="2 3">CI_885</strain>
    </source>
</reference>
<accession>A0A0N0IXJ2</accession>
<dbReference type="Proteomes" id="UP000037953">
    <property type="component" value="Unassembled WGS sequence"/>
</dbReference>
<dbReference type="EMBL" id="LJOD01000002">
    <property type="protein sequence ID" value="KPE52272.1"/>
    <property type="molecule type" value="Genomic_DNA"/>
</dbReference>
<reference evidence="3" key="2">
    <citation type="submission" date="2015-09" db="EMBL/GenBank/DDBJ databases">
        <title>Draft genome sequence of a multidrug-resistant Chryseobacterium indologenes isolate from Malaysia.</title>
        <authorList>
            <person name="Yu C.Y."/>
            <person name="Ang G.Y."/>
            <person name="Chan K.-G."/>
        </authorList>
    </citation>
    <scope>NUCLEOTIDE SEQUENCE [LARGE SCALE GENOMIC DNA]</scope>
    <source>
        <strain evidence="3">CI_885</strain>
    </source>
</reference>
<sequence>MKAWTYLFLLFVMITSCSGNSSPKNLTWYNNSTITHITEDPDNPENFMRVSIGISQQVFYVSRKKDDGLILDKATQSYKRGKAFDIGIENNTNIIKEMKEVKKEK</sequence>
<dbReference type="AlphaFoldDB" id="A0A0N0IXJ2"/>
<protein>
    <submittedName>
        <fullName evidence="2">Uncharacterized protein</fullName>
    </submittedName>
</protein>
<evidence type="ECO:0000313" key="3">
    <source>
        <dbReference type="Proteomes" id="UP000037953"/>
    </source>
</evidence>
<proteinExistence type="predicted"/>
<dbReference type="PROSITE" id="PS51257">
    <property type="entry name" value="PROKAR_LIPOPROTEIN"/>
    <property type="match status" value="1"/>
</dbReference>
<feature type="chain" id="PRO_5005851782" evidence="1">
    <location>
        <begin position="22"/>
        <end position="105"/>
    </location>
</feature>
<evidence type="ECO:0000313" key="2">
    <source>
        <dbReference type="EMBL" id="KPE52272.1"/>
    </source>
</evidence>